<feature type="compositionally biased region" description="Pro residues" evidence="11">
    <location>
        <begin position="777"/>
        <end position="786"/>
    </location>
</feature>
<evidence type="ECO:0000256" key="11">
    <source>
        <dbReference type="SAM" id="MobiDB-lite"/>
    </source>
</evidence>
<feature type="disulfide bond" evidence="8">
    <location>
        <begin position="353"/>
        <end position="362"/>
    </location>
</feature>
<dbReference type="STRING" id="60517.A0A158R855"/>
<feature type="domain" description="EGF-like" evidence="14">
    <location>
        <begin position="427"/>
        <end position="477"/>
    </location>
</feature>
<dbReference type="PANTHER" id="PTHR12916:SF13">
    <property type="entry name" value="SUSHI, VON WILLEBRAND FACTOR TYPE A, EGF AND PENTRAXIN DOMAIN-CONTAINING PROTEIN 1-LIKE"/>
    <property type="match status" value="1"/>
</dbReference>
<reference evidence="18" key="1">
    <citation type="submission" date="2016-04" db="UniProtKB">
        <authorList>
            <consortium name="WormBaseParasite"/>
        </authorList>
    </citation>
    <scope>IDENTIFICATION</scope>
</reference>
<feature type="disulfide bond" evidence="8">
    <location>
        <begin position="584"/>
        <end position="593"/>
    </location>
</feature>
<dbReference type="InterPro" id="IPR001774">
    <property type="entry name" value="DSL"/>
</dbReference>
<feature type="chain" id="PRO_5043135874" description="Delta-like protein" evidence="13">
    <location>
        <begin position="30"/>
        <end position="804"/>
    </location>
</feature>
<feature type="region of interest" description="Disordered" evidence="11">
    <location>
        <begin position="777"/>
        <end position="804"/>
    </location>
</feature>
<feature type="domain" description="EGF-like" evidence="14">
    <location>
        <begin position="328"/>
        <end position="363"/>
    </location>
</feature>
<dbReference type="PROSITE" id="PS01186">
    <property type="entry name" value="EGF_2"/>
    <property type="match status" value="4"/>
</dbReference>
<dbReference type="SUPFAM" id="SSF57196">
    <property type="entry name" value="EGF/Laminin"/>
    <property type="match status" value="2"/>
</dbReference>
<evidence type="ECO:0000256" key="5">
    <source>
        <dbReference type="ARBA" id="ARBA00022837"/>
    </source>
</evidence>
<dbReference type="Pfam" id="PF12661">
    <property type="entry name" value="hEGF"/>
    <property type="match status" value="1"/>
</dbReference>
<evidence type="ECO:0000256" key="2">
    <source>
        <dbReference type="ARBA" id="ARBA00022536"/>
    </source>
</evidence>
<dbReference type="Pfam" id="PF00008">
    <property type="entry name" value="EGF"/>
    <property type="match status" value="3"/>
</dbReference>
<dbReference type="PROSITE" id="PS50026">
    <property type="entry name" value="EGF_3"/>
    <property type="match status" value="6"/>
</dbReference>
<keyword evidence="5" id="KW-0106">Calcium</keyword>
<comment type="function">
    <text evidence="10">Putative Notch ligand involved in the mediation of Notch signaling.</text>
</comment>
<feature type="disulfide bond" evidence="8">
    <location>
        <begin position="546"/>
        <end position="555"/>
    </location>
</feature>
<feature type="transmembrane region" description="Helical" evidence="12">
    <location>
        <begin position="641"/>
        <end position="667"/>
    </location>
</feature>
<keyword evidence="7" id="KW-0325">Glycoprotein</keyword>
<feature type="disulfide bond" evidence="9">
    <location>
        <begin position="262"/>
        <end position="274"/>
    </location>
</feature>
<keyword evidence="2 8" id="KW-0245">EGF-like domain</keyword>
<dbReference type="InterPro" id="IPR000152">
    <property type="entry name" value="EGF-type_Asp/Asn_hydroxyl_site"/>
</dbReference>
<feature type="domain" description="EGF-like" evidence="14">
    <location>
        <begin position="479"/>
        <end position="518"/>
    </location>
</feature>
<feature type="domain" description="EGF-like" evidence="14">
    <location>
        <begin position="365"/>
        <end position="407"/>
    </location>
</feature>
<dbReference type="GO" id="GO:0005112">
    <property type="term" value="F:Notch binding"/>
    <property type="evidence" value="ECO:0007669"/>
    <property type="project" value="TreeGrafter"/>
</dbReference>
<keyword evidence="3 10" id="KW-0732">Signal</keyword>
<dbReference type="CDD" id="cd00054">
    <property type="entry name" value="EGF_CA"/>
    <property type="match status" value="4"/>
</dbReference>
<dbReference type="PROSITE" id="PS01187">
    <property type="entry name" value="EGF_CA"/>
    <property type="match status" value="1"/>
</dbReference>
<evidence type="ECO:0000313" key="18">
    <source>
        <dbReference type="WBParaSite" id="TASK_0000489001-mRNA-1"/>
    </source>
</evidence>
<dbReference type="WBParaSite" id="TASK_0000489001-mRNA-1">
    <property type="protein sequence ID" value="TASK_0000489001-mRNA-1"/>
    <property type="gene ID" value="TASK_0000489001"/>
</dbReference>
<evidence type="ECO:0000259" key="14">
    <source>
        <dbReference type="PROSITE" id="PS50026"/>
    </source>
</evidence>
<feature type="disulfide bond" evidence="8">
    <location>
        <begin position="397"/>
        <end position="406"/>
    </location>
</feature>
<dbReference type="GO" id="GO:0007219">
    <property type="term" value="P:Notch signaling pathway"/>
    <property type="evidence" value="ECO:0007669"/>
    <property type="project" value="TreeGrafter"/>
</dbReference>
<dbReference type="InterPro" id="IPR001881">
    <property type="entry name" value="EGF-like_Ca-bd_dom"/>
</dbReference>
<keyword evidence="10 12" id="KW-0472">Membrane</keyword>
<evidence type="ECO:0000256" key="6">
    <source>
        <dbReference type="ARBA" id="ARBA00023157"/>
    </source>
</evidence>
<dbReference type="InterPro" id="IPR018097">
    <property type="entry name" value="EGF_Ca-bd_CS"/>
</dbReference>
<evidence type="ECO:0000256" key="12">
    <source>
        <dbReference type="SAM" id="Phobius"/>
    </source>
</evidence>
<feature type="disulfide bond" evidence="8">
    <location>
        <begin position="467"/>
        <end position="476"/>
    </location>
</feature>
<evidence type="ECO:0000256" key="7">
    <source>
        <dbReference type="ARBA" id="ARBA00023180"/>
    </source>
</evidence>
<dbReference type="GO" id="GO:0005509">
    <property type="term" value="F:calcium ion binding"/>
    <property type="evidence" value="ECO:0007669"/>
    <property type="project" value="InterPro"/>
</dbReference>
<dbReference type="GO" id="GO:0016020">
    <property type="term" value="C:membrane"/>
    <property type="evidence" value="ECO:0007669"/>
    <property type="project" value="UniProtKB-SubCell"/>
</dbReference>
<comment type="subcellular location">
    <subcellularLocation>
        <location evidence="10">Membrane</location>
        <topology evidence="10">Single-pass type I membrane protein</topology>
    </subcellularLocation>
</comment>
<feature type="disulfide bond" evidence="8">
    <location>
        <begin position="508"/>
        <end position="517"/>
    </location>
</feature>
<dbReference type="FunFam" id="2.10.25.10:FF:000143">
    <property type="entry name" value="Protein crumbs 1"/>
    <property type="match status" value="1"/>
</dbReference>
<gene>
    <name evidence="16" type="ORF">TASK_LOCUS4891</name>
</gene>
<dbReference type="PANTHER" id="PTHR12916">
    <property type="entry name" value="CYTOCHROME C OXIDASE POLYPEPTIDE VIC-2"/>
    <property type="match status" value="1"/>
</dbReference>
<evidence type="ECO:0000313" key="16">
    <source>
        <dbReference type="EMBL" id="VDK34176.1"/>
    </source>
</evidence>
<dbReference type="EMBL" id="UYRS01018378">
    <property type="protein sequence ID" value="VDK34176.1"/>
    <property type="molecule type" value="Genomic_DNA"/>
</dbReference>
<feature type="domain" description="EGF-like" evidence="14">
    <location>
        <begin position="520"/>
        <end position="556"/>
    </location>
</feature>
<evidence type="ECO:0000259" key="15">
    <source>
        <dbReference type="PROSITE" id="PS51051"/>
    </source>
</evidence>
<dbReference type="Gene3D" id="2.10.25.10">
    <property type="entry name" value="Laminin"/>
    <property type="match status" value="6"/>
</dbReference>
<dbReference type="PROSITE" id="PS00010">
    <property type="entry name" value="ASX_HYDROXYL"/>
    <property type="match status" value="1"/>
</dbReference>
<evidence type="ECO:0000256" key="4">
    <source>
        <dbReference type="ARBA" id="ARBA00022737"/>
    </source>
</evidence>
<feature type="disulfide bond" evidence="9">
    <location>
        <begin position="249"/>
        <end position="258"/>
    </location>
</feature>
<dbReference type="SMART" id="SM00179">
    <property type="entry name" value="EGF_CA"/>
    <property type="match status" value="5"/>
</dbReference>
<name>A0A158R855_TAEAS</name>
<dbReference type="Pfam" id="PF21700">
    <property type="entry name" value="EGF_DL_JAG"/>
    <property type="match status" value="1"/>
</dbReference>
<feature type="domain" description="DSL" evidence="15">
    <location>
        <begin position="247"/>
        <end position="292"/>
    </location>
</feature>
<dbReference type="SMART" id="SM00051">
    <property type="entry name" value="DSL"/>
    <property type="match status" value="1"/>
</dbReference>
<keyword evidence="6 8" id="KW-1015">Disulfide bond</keyword>
<keyword evidence="4 10" id="KW-0677">Repeat</keyword>
<dbReference type="FunFam" id="2.10.25.140:FF:000001">
    <property type="entry name" value="Delta-like protein"/>
    <property type="match status" value="1"/>
</dbReference>
<evidence type="ECO:0000256" key="13">
    <source>
        <dbReference type="SAM" id="SignalP"/>
    </source>
</evidence>
<comment type="caution">
    <text evidence="8">Lacks conserved residue(s) required for the propagation of feature annotation.</text>
</comment>
<keyword evidence="10 12" id="KW-1133">Transmembrane helix</keyword>
<dbReference type="PROSITE" id="PS00022">
    <property type="entry name" value="EGF_1"/>
    <property type="match status" value="7"/>
</dbReference>
<dbReference type="Pfam" id="PF01414">
    <property type="entry name" value="DSL"/>
    <property type="match status" value="1"/>
</dbReference>
<dbReference type="InterPro" id="IPR000742">
    <property type="entry name" value="EGF"/>
</dbReference>
<dbReference type="InterPro" id="IPR009030">
    <property type="entry name" value="Growth_fac_rcpt_cys_sf"/>
</dbReference>
<reference evidence="16 17" key="2">
    <citation type="submission" date="2018-11" db="EMBL/GenBank/DDBJ databases">
        <authorList>
            <consortium name="Pathogen Informatics"/>
        </authorList>
    </citation>
    <scope>NUCLEOTIDE SEQUENCE [LARGE SCALE GENOMIC DNA]</scope>
</reference>
<dbReference type="InterPro" id="IPR013032">
    <property type="entry name" value="EGF-like_CS"/>
</dbReference>
<evidence type="ECO:0000256" key="9">
    <source>
        <dbReference type="PROSITE-ProRule" id="PRU00377"/>
    </source>
</evidence>
<feature type="domain" description="EGF-like" evidence="14">
    <location>
        <begin position="558"/>
        <end position="594"/>
    </location>
</feature>
<dbReference type="SMART" id="SM00181">
    <property type="entry name" value="EGF"/>
    <property type="match status" value="7"/>
</dbReference>
<feature type="signal peptide" evidence="13">
    <location>
        <begin position="1"/>
        <end position="29"/>
    </location>
</feature>
<dbReference type="Gene3D" id="2.10.25.140">
    <property type="match status" value="1"/>
</dbReference>
<evidence type="ECO:0000256" key="3">
    <source>
        <dbReference type="ARBA" id="ARBA00022729"/>
    </source>
</evidence>
<dbReference type="PROSITE" id="PS51051">
    <property type="entry name" value="DSL"/>
    <property type="match status" value="1"/>
</dbReference>
<dbReference type="OrthoDB" id="5953235at2759"/>
<proteinExistence type="predicted"/>
<keyword evidence="1 10" id="KW-0217">Developmental protein</keyword>
<dbReference type="SUPFAM" id="SSF57184">
    <property type="entry name" value="Growth factor receptor domain"/>
    <property type="match status" value="1"/>
</dbReference>
<evidence type="ECO:0000313" key="17">
    <source>
        <dbReference type="Proteomes" id="UP000282613"/>
    </source>
</evidence>
<dbReference type="FunFam" id="2.10.25.10:FF:000012">
    <property type="entry name" value="Delta-like protein"/>
    <property type="match status" value="1"/>
</dbReference>
<dbReference type="Proteomes" id="UP000282613">
    <property type="component" value="Unassembled WGS sequence"/>
</dbReference>
<organism evidence="18">
    <name type="scientific">Taenia asiatica</name>
    <name type="common">Asian tapeworm</name>
    <dbReference type="NCBI Taxonomy" id="60517"/>
    <lineage>
        <taxon>Eukaryota</taxon>
        <taxon>Metazoa</taxon>
        <taxon>Spiralia</taxon>
        <taxon>Lophotrochozoa</taxon>
        <taxon>Platyhelminthes</taxon>
        <taxon>Cestoda</taxon>
        <taxon>Eucestoda</taxon>
        <taxon>Cyclophyllidea</taxon>
        <taxon>Taeniidae</taxon>
        <taxon>Taenia</taxon>
    </lineage>
</organism>
<protein>
    <recommendedName>
        <fullName evidence="10">Delta-like protein</fullName>
    </recommendedName>
</protein>
<accession>A0A158R855</accession>
<evidence type="ECO:0000256" key="1">
    <source>
        <dbReference type="ARBA" id="ARBA00022473"/>
    </source>
</evidence>
<sequence>MTRLRLREVTSILHLVLLLLVIVPHPTESDAVSPVPIVATVFHQLIDTCQWSGPIGSLASSFGYLPTSQPTNQNVALSTLQNPKIRRLFEFHVADLKLPSEGSMNLSSCCLPGTWIPPDLCSSQCRILLEVDLQPGGEMSNASATTTTTTTSTTVKASVFRTGVIFTNGRLYNSTLDFRINLYEKMEGPFYLHTSLFHLSPVEDVILLARLQPSLIKGRPRNVWTTQILQSSANSDPCIRLNLSYRFACPPDHYGEACERYCAPRDSLLGHYKCDPKDGRIVCLPGWSGSQCTKAICKNGCLHGTCVSPGVCKCREGWEGEACDQCIPFPGCSHGTCKYNLTLGQREPFTCECQPGWSGMLCTIDTQFCSNHPDTCLNGGFCHNTPTETSPGYTCQCPLGYEGYHCESSNQDCRVHRCSGHGICRFNQTECWQNPCQGNKSVCIPLKNTPESGLQPTKVAINFRCECQPGLSGMNCERKIRQCDARPCQHGGKCVELTQDSDGYQCVCLSDYRGRHCELSDSACQHLPCANGGQCVDRAHHVECRCPPGWTGPTCRQNVNECTTPVCKNGAACRDRPGTYECLCTPGWTGRNCDVPIRNTTIVSSSFSSSLSSSPLPPSPPANTSACEEADTEIVWPNTFIIIRCAVVASIVVFVSLLIFTSLLLFLRRRKIWQHKKSGFEELQRPVLPTRPSSVYWNSSAMPEPLLICTSGDTLTRHKALFTEAPKTPVPGKEELCVAKPLIYDPTMPPSIIAPQHIVPLCGPSVHHHAIVYACQSPPPPPPPPYEELVQGKVEGGKKDSSQS</sequence>
<feature type="disulfide bond" evidence="9">
    <location>
        <begin position="283"/>
        <end position="292"/>
    </location>
</feature>
<evidence type="ECO:0000256" key="8">
    <source>
        <dbReference type="PROSITE-ProRule" id="PRU00076"/>
    </source>
</evidence>
<keyword evidence="10 12" id="KW-0812">Transmembrane</keyword>
<evidence type="ECO:0000256" key="10">
    <source>
        <dbReference type="RuleBase" id="RU280815"/>
    </source>
</evidence>
<keyword evidence="17" id="KW-1185">Reference proteome</keyword>
<feature type="compositionally biased region" description="Basic and acidic residues" evidence="11">
    <location>
        <begin position="795"/>
        <end position="804"/>
    </location>
</feature>
<dbReference type="AlphaFoldDB" id="A0A158R855"/>